<dbReference type="PANTHER" id="PTHR45024">
    <property type="entry name" value="DEHYDROGENASES, SHORT CHAIN"/>
    <property type="match status" value="1"/>
</dbReference>
<dbReference type="InterPro" id="IPR057326">
    <property type="entry name" value="KR_dom"/>
</dbReference>
<dbReference type="InterPro" id="IPR036291">
    <property type="entry name" value="NAD(P)-bd_dom_sf"/>
</dbReference>
<evidence type="ECO:0000256" key="1">
    <source>
        <dbReference type="ARBA" id="ARBA00006484"/>
    </source>
</evidence>
<gene>
    <name evidence="5" type="primary">fabG</name>
    <name evidence="5" type="ORF">CGZ93_17440</name>
</gene>
<evidence type="ECO:0000313" key="5">
    <source>
        <dbReference type="EMBL" id="OYO16674.1"/>
    </source>
</evidence>
<dbReference type="PANTHER" id="PTHR45024:SF2">
    <property type="entry name" value="SCP2 DOMAIN-CONTAINING PROTEIN"/>
    <property type="match status" value="1"/>
</dbReference>
<dbReference type="InterPro" id="IPR051687">
    <property type="entry name" value="Peroxisomal_Beta-Oxidation"/>
</dbReference>
<dbReference type="Pfam" id="PF00106">
    <property type="entry name" value="adh_short"/>
    <property type="match status" value="1"/>
</dbReference>
<dbReference type="Gene3D" id="3.40.50.720">
    <property type="entry name" value="NAD(P)-binding Rossmann-like Domain"/>
    <property type="match status" value="1"/>
</dbReference>
<name>A0A255GU32_9ACTN</name>
<reference evidence="5 6" key="1">
    <citation type="submission" date="2017-07" db="EMBL/GenBank/DDBJ databases">
        <title>Draft whole genome sequences of clinical Proprionibacteriaceae strains.</title>
        <authorList>
            <person name="Bernier A.-M."/>
            <person name="Bernard K."/>
            <person name="Domingo M.-C."/>
        </authorList>
    </citation>
    <scope>NUCLEOTIDE SEQUENCE [LARGE SCALE GENOMIC DNA]</scope>
    <source>
        <strain evidence="5 6">NML 130396</strain>
    </source>
</reference>
<evidence type="ECO:0000256" key="3">
    <source>
        <dbReference type="RuleBase" id="RU000363"/>
    </source>
</evidence>
<dbReference type="EC" id="1.1.1.100" evidence="5"/>
<dbReference type="Proteomes" id="UP000216311">
    <property type="component" value="Unassembled WGS sequence"/>
</dbReference>
<comment type="similarity">
    <text evidence="1 3">Belongs to the short-chain dehydrogenases/reductases (SDR) family.</text>
</comment>
<dbReference type="OrthoDB" id="517007at2"/>
<comment type="caution">
    <text evidence="5">The sequence shown here is derived from an EMBL/GenBank/DDBJ whole genome shotgun (WGS) entry which is preliminary data.</text>
</comment>
<evidence type="ECO:0000313" key="6">
    <source>
        <dbReference type="Proteomes" id="UP000216311"/>
    </source>
</evidence>
<dbReference type="AlphaFoldDB" id="A0A255GU32"/>
<accession>A0A255GU32</accession>
<dbReference type="InterPro" id="IPR002347">
    <property type="entry name" value="SDR_fam"/>
</dbReference>
<evidence type="ECO:0000256" key="2">
    <source>
        <dbReference type="ARBA" id="ARBA00023002"/>
    </source>
</evidence>
<protein>
    <submittedName>
        <fullName evidence="5">3-oxoacyl-ACP reductase</fullName>
        <ecNumber evidence="5">1.1.1.100</ecNumber>
    </submittedName>
</protein>
<organism evidence="5 6">
    <name type="scientific">Enemella dayhoffiae</name>
    <dbReference type="NCBI Taxonomy" id="2016507"/>
    <lineage>
        <taxon>Bacteria</taxon>
        <taxon>Bacillati</taxon>
        <taxon>Actinomycetota</taxon>
        <taxon>Actinomycetes</taxon>
        <taxon>Propionibacteriales</taxon>
        <taxon>Propionibacteriaceae</taxon>
        <taxon>Enemella</taxon>
    </lineage>
</organism>
<dbReference type="PRINTS" id="PR00080">
    <property type="entry name" value="SDRFAMILY"/>
</dbReference>
<sequence>MAESDRVAIITGAGDGLGRAEAIELARDGVAVVVNDLSEDLLQETVSQVEAVGGRALAVAGDVAEWETGVRLLEAARDGLGQLDVLVNNAGILRDRMVFAMSEAEWDSVIRVHLRGTFVLTRLATEHWRNLAKQGGTPQARIINTASEAGLMGAAGQPNYVAAKAGIIGLTVSTARGCERYGVRANAICPRARTPMTDGMFAAPDSGHADPFGTEQVTPLVAWLARPDSDAVTGQVFVVHSGRIAVMAPPPVAATFAAPERGWDVSAVASAMDWYAEPRPTFSAKDAIEAAFEVRG</sequence>
<keyword evidence="2 5" id="KW-0560">Oxidoreductase</keyword>
<evidence type="ECO:0000259" key="4">
    <source>
        <dbReference type="SMART" id="SM00822"/>
    </source>
</evidence>
<dbReference type="PRINTS" id="PR00081">
    <property type="entry name" value="GDHRDH"/>
</dbReference>
<dbReference type="PROSITE" id="PS00061">
    <property type="entry name" value="ADH_SHORT"/>
    <property type="match status" value="1"/>
</dbReference>
<dbReference type="GO" id="GO:0004316">
    <property type="term" value="F:3-oxoacyl-[acyl-carrier-protein] reductase (NADPH) activity"/>
    <property type="evidence" value="ECO:0007669"/>
    <property type="project" value="UniProtKB-EC"/>
</dbReference>
<feature type="domain" description="Ketoreductase" evidence="4">
    <location>
        <begin position="6"/>
        <end position="191"/>
    </location>
</feature>
<dbReference type="EMBL" id="NMVQ01000047">
    <property type="protein sequence ID" value="OYO16674.1"/>
    <property type="molecule type" value="Genomic_DNA"/>
</dbReference>
<dbReference type="SMART" id="SM00822">
    <property type="entry name" value="PKS_KR"/>
    <property type="match status" value="1"/>
</dbReference>
<keyword evidence="6" id="KW-1185">Reference proteome</keyword>
<proteinExistence type="inferred from homology"/>
<dbReference type="SUPFAM" id="SSF51735">
    <property type="entry name" value="NAD(P)-binding Rossmann-fold domains"/>
    <property type="match status" value="1"/>
</dbReference>
<dbReference type="InterPro" id="IPR020904">
    <property type="entry name" value="Sc_DH/Rdtase_CS"/>
</dbReference>